<accession>A0A396GT26</accession>
<dbReference type="Gramene" id="rna48300">
    <property type="protein sequence ID" value="RHN41925.1"/>
    <property type="gene ID" value="gene48300"/>
</dbReference>
<evidence type="ECO:0000313" key="1">
    <source>
        <dbReference type="EMBL" id="RHN41925.1"/>
    </source>
</evidence>
<gene>
    <name evidence="1" type="ORF">MtrunA17_Chr8g0371271</name>
</gene>
<organism evidence="1 2">
    <name type="scientific">Medicago truncatula</name>
    <name type="common">Barrel medic</name>
    <name type="synonym">Medicago tribuloides</name>
    <dbReference type="NCBI Taxonomy" id="3880"/>
    <lineage>
        <taxon>Eukaryota</taxon>
        <taxon>Viridiplantae</taxon>
        <taxon>Streptophyta</taxon>
        <taxon>Embryophyta</taxon>
        <taxon>Tracheophyta</taxon>
        <taxon>Spermatophyta</taxon>
        <taxon>Magnoliopsida</taxon>
        <taxon>eudicotyledons</taxon>
        <taxon>Gunneridae</taxon>
        <taxon>Pentapetalae</taxon>
        <taxon>rosids</taxon>
        <taxon>fabids</taxon>
        <taxon>Fabales</taxon>
        <taxon>Fabaceae</taxon>
        <taxon>Papilionoideae</taxon>
        <taxon>50 kb inversion clade</taxon>
        <taxon>NPAAA clade</taxon>
        <taxon>Hologalegina</taxon>
        <taxon>IRL clade</taxon>
        <taxon>Trifolieae</taxon>
        <taxon>Medicago</taxon>
    </lineage>
</organism>
<dbReference type="EMBL" id="PSQE01000008">
    <property type="protein sequence ID" value="RHN41925.1"/>
    <property type="molecule type" value="Genomic_DNA"/>
</dbReference>
<reference evidence="2" key="1">
    <citation type="journal article" date="2018" name="Nat. Plants">
        <title>Whole-genome landscape of Medicago truncatula symbiotic genes.</title>
        <authorList>
            <person name="Pecrix Y."/>
            <person name="Staton S.E."/>
            <person name="Sallet E."/>
            <person name="Lelandais-Briere C."/>
            <person name="Moreau S."/>
            <person name="Carrere S."/>
            <person name="Blein T."/>
            <person name="Jardinaud M.F."/>
            <person name="Latrasse D."/>
            <person name="Zouine M."/>
            <person name="Zahm M."/>
            <person name="Kreplak J."/>
            <person name="Mayjonade B."/>
            <person name="Satge C."/>
            <person name="Perez M."/>
            <person name="Cauet S."/>
            <person name="Marande W."/>
            <person name="Chantry-Darmon C."/>
            <person name="Lopez-Roques C."/>
            <person name="Bouchez O."/>
            <person name="Berard A."/>
            <person name="Debelle F."/>
            <person name="Munos S."/>
            <person name="Bendahmane A."/>
            <person name="Berges H."/>
            <person name="Niebel A."/>
            <person name="Buitink J."/>
            <person name="Frugier F."/>
            <person name="Benhamed M."/>
            <person name="Crespi M."/>
            <person name="Gouzy J."/>
            <person name="Gamas P."/>
        </authorList>
    </citation>
    <scope>NUCLEOTIDE SEQUENCE [LARGE SCALE GENOMIC DNA]</scope>
    <source>
        <strain evidence="2">cv. Jemalong A17</strain>
    </source>
</reference>
<dbReference type="Proteomes" id="UP000265566">
    <property type="component" value="Chromosome 8"/>
</dbReference>
<comment type="caution">
    <text evidence="1">The sequence shown here is derived from an EMBL/GenBank/DDBJ whole genome shotgun (WGS) entry which is preliminary data.</text>
</comment>
<sequence>MCLRDDEGRFVLVRTLLVTTYLLHGNWWSLGIASCHQLSA</sequence>
<dbReference type="PROSITE" id="PS51257">
    <property type="entry name" value="PROKAR_LIPOPROTEIN"/>
    <property type="match status" value="1"/>
</dbReference>
<protein>
    <submittedName>
        <fullName evidence="1">Uncharacterized protein</fullName>
    </submittedName>
</protein>
<proteinExistence type="predicted"/>
<evidence type="ECO:0000313" key="2">
    <source>
        <dbReference type="Proteomes" id="UP000265566"/>
    </source>
</evidence>
<dbReference type="AlphaFoldDB" id="A0A396GT26"/>
<name>A0A396GT26_MEDTR</name>